<organism evidence="3 4">
    <name type="scientific">Candidatus Nitronauta litoralis</name>
    <dbReference type="NCBI Taxonomy" id="2705533"/>
    <lineage>
        <taxon>Bacteria</taxon>
        <taxon>Pseudomonadati</taxon>
        <taxon>Nitrospinota/Tectimicrobiota group</taxon>
        <taxon>Nitrospinota</taxon>
        <taxon>Nitrospinia</taxon>
        <taxon>Nitrospinales</taxon>
        <taxon>Nitrospinaceae</taxon>
        <taxon>Candidatus Nitronauta</taxon>
    </lineage>
</organism>
<protein>
    <submittedName>
        <fullName evidence="3">DUF4399 domain-containing protein</fullName>
    </submittedName>
</protein>
<dbReference type="KEGG" id="nli:G3M70_00190"/>
<feature type="domain" description="DUF4399" evidence="2">
    <location>
        <begin position="48"/>
        <end position="138"/>
    </location>
</feature>
<name>A0A7T0BSW7_9BACT</name>
<feature type="signal peptide" evidence="1">
    <location>
        <begin position="1"/>
        <end position="25"/>
    </location>
</feature>
<sequence length="138" mass="14365">MTKFFFKASVAAVSLLVLGLSSAQADGNSVTITEPADGATVSSPVKVCMETHGVSVEPAKKGVNDGKGHHHLLVNVDLPADLSKPIGKDAQHIHMGDGSTCKEIKLDAGKHKISALFAKGNHVPYNPAITTTVNVTVK</sequence>
<evidence type="ECO:0000313" key="3">
    <source>
        <dbReference type="EMBL" id="QPJ60392.1"/>
    </source>
</evidence>
<feature type="chain" id="PRO_5032957151" evidence="1">
    <location>
        <begin position="26"/>
        <end position="138"/>
    </location>
</feature>
<evidence type="ECO:0000256" key="1">
    <source>
        <dbReference type="SAM" id="SignalP"/>
    </source>
</evidence>
<reference evidence="3 4" key="1">
    <citation type="submission" date="2020-02" db="EMBL/GenBank/DDBJ databases">
        <title>Genomic and physiological characterization of two novel Nitrospinaceae genera.</title>
        <authorList>
            <person name="Mueller A.J."/>
            <person name="Jung M.-Y."/>
            <person name="Strachan C.R."/>
            <person name="Herbold C.W."/>
            <person name="Kirkegaard R.H."/>
            <person name="Daims H."/>
        </authorList>
    </citation>
    <scope>NUCLEOTIDE SEQUENCE [LARGE SCALE GENOMIC DNA]</scope>
    <source>
        <strain evidence="3">EB</strain>
    </source>
</reference>
<dbReference type="Pfam" id="PF14347">
    <property type="entry name" value="DUF4399"/>
    <property type="match status" value="1"/>
</dbReference>
<keyword evidence="1" id="KW-0732">Signal</keyword>
<proteinExistence type="predicted"/>
<dbReference type="AlphaFoldDB" id="A0A7T0BSW7"/>
<dbReference type="InterPro" id="IPR025512">
    <property type="entry name" value="DUF4399"/>
</dbReference>
<dbReference type="Proteomes" id="UP000594688">
    <property type="component" value="Chromosome"/>
</dbReference>
<gene>
    <name evidence="3" type="ORF">G3M70_00190</name>
</gene>
<accession>A0A7T0BSW7</accession>
<dbReference type="EMBL" id="CP048685">
    <property type="protein sequence ID" value="QPJ60392.1"/>
    <property type="molecule type" value="Genomic_DNA"/>
</dbReference>
<evidence type="ECO:0000313" key="4">
    <source>
        <dbReference type="Proteomes" id="UP000594688"/>
    </source>
</evidence>
<evidence type="ECO:0000259" key="2">
    <source>
        <dbReference type="Pfam" id="PF14347"/>
    </source>
</evidence>